<protein>
    <submittedName>
        <fullName evidence="1">Uncharacterized protein</fullName>
    </submittedName>
</protein>
<dbReference type="RefSeq" id="WP_104054991.1">
    <property type="nucleotide sequence ID" value="NZ_CP076456.1"/>
</dbReference>
<dbReference type="AlphaFoldDB" id="A0A975XLB4"/>
<keyword evidence="2" id="KW-1185">Reference proteome</keyword>
<evidence type="ECO:0000313" key="1">
    <source>
        <dbReference type="EMBL" id="QWQ36905.1"/>
    </source>
</evidence>
<name>A0A975XLB4_9MICC</name>
<reference evidence="1" key="1">
    <citation type="submission" date="2021-06" db="EMBL/GenBank/DDBJ databases">
        <title>Novel species in genus Arthrobacter.</title>
        <authorList>
            <person name="Zhang G."/>
        </authorList>
    </citation>
    <scope>NUCLEOTIDE SEQUENCE</scope>
    <source>
        <strain evidence="1">Zg-ZUI122</strain>
    </source>
</reference>
<gene>
    <name evidence="1" type="ORF">KG104_03655</name>
</gene>
<dbReference type="Proteomes" id="UP000680588">
    <property type="component" value="Chromosome"/>
</dbReference>
<dbReference type="KEGG" id="asun:KG104_03655"/>
<proteinExistence type="predicted"/>
<sequence>MPAERKLPDSTTLRQLRKQGLRLIDIAEQYGVTEAAVWRALDRAGFTKERATYKDVLPWEIADEHKTTAVMDRFRAIAKQKSGGKLSPEEDRLLADWLRELADNDVVVNYHKDAPPNAASRKGGFYYVPRTDADQWLIREPGTAAG</sequence>
<dbReference type="EMBL" id="CP076456">
    <property type="protein sequence ID" value="QWQ36905.1"/>
    <property type="molecule type" value="Genomic_DNA"/>
</dbReference>
<evidence type="ECO:0000313" key="2">
    <source>
        <dbReference type="Proteomes" id="UP000680588"/>
    </source>
</evidence>
<organism evidence="1 2">
    <name type="scientific">Arthrobacter sunyaminii</name>
    <dbReference type="NCBI Taxonomy" id="2816859"/>
    <lineage>
        <taxon>Bacteria</taxon>
        <taxon>Bacillati</taxon>
        <taxon>Actinomycetota</taxon>
        <taxon>Actinomycetes</taxon>
        <taxon>Micrococcales</taxon>
        <taxon>Micrococcaceae</taxon>
        <taxon>Arthrobacter</taxon>
    </lineage>
</organism>
<accession>A0A975XLB4</accession>